<dbReference type="SUPFAM" id="SSF53300">
    <property type="entry name" value="vWA-like"/>
    <property type="match status" value="1"/>
</dbReference>
<evidence type="ECO:0000313" key="3">
    <source>
        <dbReference type="EMBL" id="CAB4169847.1"/>
    </source>
</evidence>
<dbReference type="Gene3D" id="3.40.50.410">
    <property type="entry name" value="von Willebrand factor, type A domain"/>
    <property type="match status" value="1"/>
</dbReference>
<accession>A0A6J7X8D2</accession>
<organism evidence="7">
    <name type="scientific">uncultured Caudovirales phage</name>
    <dbReference type="NCBI Taxonomy" id="2100421"/>
    <lineage>
        <taxon>Viruses</taxon>
        <taxon>Duplodnaviria</taxon>
        <taxon>Heunggongvirae</taxon>
        <taxon>Uroviricota</taxon>
        <taxon>Caudoviricetes</taxon>
        <taxon>Peduoviridae</taxon>
        <taxon>Maltschvirus</taxon>
        <taxon>Maltschvirus maltsch</taxon>
    </lineage>
</organism>
<dbReference type="PANTHER" id="PTHR41248:SF1">
    <property type="entry name" value="NORD PROTEIN"/>
    <property type="match status" value="1"/>
</dbReference>
<dbReference type="PANTHER" id="PTHR41248">
    <property type="entry name" value="NORD PROTEIN"/>
    <property type="match status" value="1"/>
</dbReference>
<evidence type="ECO:0000313" key="6">
    <source>
        <dbReference type="EMBL" id="CAB4212652.1"/>
    </source>
</evidence>
<dbReference type="InterPro" id="IPR025861">
    <property type="entry name" value="CobT_VWA_dom"/>
</dbReference>
<dbReference type="EMBL" id="LR797043">
    <property type="protein sequence ID" value="CAB4183241.1"/>
    <property type="molecule type" value="Genomic_DNA"/>
</dbReference>
<gene>
    <name evidence="4" type="ORF">UFOVP1080_45</name>
    <name evidence="5" type="ORF">UFOVP1321_33</name>
    <name evidence="6" type="ORF">UFOVP1432_30</name>
    <name evidence="7" type="ORF">UFOVP1528_18</name>
    <name evidence="3" type="ORF">UFOVP905_9</name>
</gene>
<feature type="domain" description="Cobalamin biosynthesis protein CobT VWA" evidence="2">
    <location>
        <begin position="420"/>
        <end position="607"/>
    </location>
</feature>
<name>A0A6J7X8D2_9CAUD</name>
<sequence length="617" mass="68075">MLNPMEMERYIAATAKRANLKVVWEVGKKAPRTDADTMFLPAITSSMTEKDYREMQHMVGHEVRHQLHTNLKENSLDPTKSLLGGIWNSLEDHRVDYLDSLVYEGDRLIGDQVHSDVAHTIAKQVKAMGKQPNELVDNMLPVISFTEDAYKDIYPSCFVSHSALAAGIPDRPKAVGFSNKLTAGDYGKVLRNIREIEDPVKGSKATLDLASRIFEEVYGGDAEKEKQRMKKEAEKAEGEGKPKEGKKAEDGDGEEGKGAKGKAGEGEGEEGKDGEASDGKMGKGEGDGGEGKTKKVVNIDWSKMLHDVQGPNKSMTGQHINFDKHEDDYDYIPCDEKGYDVHDFSKPGASTPTPDRYNSYSSEIANCLAASSPAFAHQVRTVLQVRARDHYYYGKKQGKLHNGALYRIPMTEAEGFNSRVFKKKEVNNVLDAAVTVLIDTSGSMSGVKYTQAAAAGIMLNETIGNTLHIPLEVIGFTTPMNRGYTYGCGLFVHRSFTTKMVSRSDMLQRFTKAGDRLAGNPDGDAIIWAFDRIIKRPEKRKLIIVCSDGAPSGGGRGDEMTYTKKVVREIETLSPVDIVGIGIQDSNVTKIYKENYVIKEVSMLEKALLSVIKNKLK</sequence>
<reference evidence="7" key="1">
    <citation type="submission" date="2020-05" db="EMBL/GenBank/DDBJ databases">
        <authorList>
            <person name="Chiriac C."/>
            <person name="Salcher M."/>
            <person name="Ghai R."/>
            <person name="Kavagutti S V."/>
        </authorList>
    </citation>
    <scope>NUCLEOTIDE SEQUENCE</scope>
</reference>
<proteinExistence type="predicted"/>
<dbReference type="InterPro" id="IPR051928">
    <property type="entry name" value="NorD/CobT"/>
</dbReference>
<dbReference type="EMBL" id="LR796848">
    <property type="protein sequence ID" value="CAB4169847.1"/>
    <property type="molecule type" value="Genomic_DNA"/>
</dbReference>
<protein>
    <submittedName>
        <fullName evidence="7">Cobalamin biosynthesis protein CobT VWA domain containing protein</fullName>
    </submittedName>
</protein>
<dbReference type="InterPro" id="IPR036465">
    <property type="entry name" value="vWFA_dom_sf"/>
</dbReference>
<evidence type="ECO:0000256" key="1">
    <source>
        <dbReference type="SAM" id="MobiDB-lite"/>
    </source>
</evidence>
<evidence type="ECO:0000313" key="7">
    <source>
        <dbReference type="EMBL" id="CAB5227242.1"/>
    </source>
</evidence>
<evidence type="ECO:0000313" key="5">
    <source>
        <dbReference type="EMBL" id="CAB4197649.1"/>
    </source>
</evidence>
<dbReference type="EMBL" id="LR797390">
    <property type="protein sequence ID" value="CAB4212652.1"/>
    <property type="molecule type" value="Genomic_DNA"/>
</dbReference>
<dbReference type="EMBL" id="LR797266">
    <property type="protein sequence ID" value="CAB4197649.1"/>
    <property type="molecule type" value="Genomic_DNA"/>
</dbReference>
<dbReference type="EMBL" id="LR798375">
    <property type="protein sequence ID" value="CAB5227242.1"/>
    <property type="molecule type" value="Genomic_DNA"/>
</dbReference>
<feature type="region of interest" description="Disordered" evidence="1">
    <location>
        <begin position="222"/>
        <end position="293"/>
    </location>
</feature>
<dbReference type="Pfam" id="PF11775">
    <property type="entry name" value="CobT_C"/>
    <property type="match status" value="1"/>
</dbReference>
<evidence type="ECO:0000313" key="4">
    <source>
        <dbReference type="EMBL" id="CAB4183241.1"/>
    </source>
</evidence>
<evidence type="ECO:0000259" key="2">
    <source>
        <dbReference type="Pfam" id="PF11775"/>
    </source>
</evidence>